<dbReference type="EMBL" id="JBHUOX010000012">
    <property type="protein sequence ID" value="MFD3001947.1"/>
    <property type="molecule type" value="Genomic_DNA"/>
</dbReference>
<feature type="signal peptide" evidence="1">
    <location>
        <begin position="1"/>
        <end position="26"/>
    </location>
</feature>
<accession>A0ABW6BY85</accession>
<keyword evidence="1" id="KW-0732">Signal</keyword>
<gene>
    <name evidence="3" type="ORF">ACFS7Z_16360</name>
</gene>
<evidence type="ECO:0000313" key="3">
    <source>
        <dbReference type="EMBL" id="MFD3001947.1"/>
    </source>
</evidence>
<evidence type="ECO:0000259" key="2">
    <source>
        <dbReference type="Pfam" id="PF19408"/>
    </source>
</evidence>
<name>A0ABW6BY85_9BACT</name>
<evidence type="ECO:0000256" key="1">
    <source>
        <dbReference type="SAM" id="SignalP"/>
    </source>
</evidence>
<sequence length="612" mass="66836">METKITFYPKKLLLLAAMVFSTSVYSQTVITVTDCNLDGWVDQGNPDIIATFTTGEAEPLLGNGSLEYTTLTGDLGNFRNESYHNTLLSSLTNFSYSTYIQSRTNNTDNIFVVLQIDRTGDGLKDDHLIFEPRWQTGSWVAGTGLTDQGPTLEKTWQTWDMLNAIWWLGTPHILNPEKGGIYLTLASYISQYPDARIVNQFSGGGFGGIRLNIGSPRFEPFTEYWGTAFTGYVDAFTIGIDGHNTIYDFEPGIVEAAIAGSTNAALGTSNSVYSLPHSGAASYTWTITDIDGSAYTDFTGQGTGSIAVNWPDEPNAYKVSVTYVGKEGCPDQTSVHYVHVYHPDAGFVSGGGRSDSPFNSEYELMHRGGNIYWGFVAKYRSEEQVIGSAIVILESGPSIFRSTSVEDGSLVISGNRAFFRGKGVLHHQRGFDTDTDDRRFGYLVAATDGLFRAKTGPDQLRLKIWVLNEDGTEGEVVYDNQLGCTSASLDNNAPACDAIDRGSIIIHKPIRSLNSALLQSSVVEPLSLGLQAYPTAFSDRTTLAFATESDTGYLLELYDLKGALVQHIAAGTTVSGKRYELELRAEGLVKGMYLAHLTTGEKIQIVKIVVQR</sequence>
<evidence type="ECO:0000313" key="4">
    <source>
        <dbReference type="Proteomes" id="UP001597641"/>
    </source>
</evidence>
<comment type="caution">
    <text evidence="3">The sequence shown here is derived from an EMBL/GenBank/DDBJ whole genome shotgun (WGS) entry which is preliminary data.</text>
</comment>
<dbReference type="Proteomes" id="UP001597641">
    <property type="component" value="Unassembled WGS sequence"/>
</dbReference>
<dbReference type="InterPro" id="IPR026444">
    <property type="entry name" value="Secre_tail"/>
</dbReference>
<proteinExistence type="predicted"/>
<reference evidence="4" key="1">
    <citation type="journal article" date="2019" name="Int. J. Syst. Evol. Microbiol.">
        <title>The Global Catalogue of Microorganisms (GCM) 10K type strain sequencing project: providing services to taxonomists for standard genome sequencing and annotation.</title>
        <authorList>
            <consortium name="The Broad Institute Genomics Platform"/>
            <consortium name="The Broad Institute Genome Sequencing Center for Infectious Disease"/>
            <person name="Wu L."/>
            <person name="Ma J."/>
        </authorList>
    </citation>
    <scope>NUCLEOTIDE SEQUENCE [LARGE SCALE GENOMIC DNA]</scope>
    <source>
        <strain evidence="4">KCTC 23984</strain>
    </source>
</reference>
<feature type="domain" description="PKD-like" evidence="2">
    <location>
        <begin position="256"/>
        <end position="329"/>
    </location>
</feature>
<dbReference type="NCBIfam" id="TIGR04183">
    <property type="entry name" value="Por_Secre_tail"/>
    <property type="match status" value="1"/>
</dbReference>
<feature type="chain" id="PRO_5045812461" evidence="1">
    <location>
        <begin position="27"/>
        <end position="612"/>
    </location>
</feature>
<dbReference type="Pfam" id="PF19408">
    <property type="entry name" value="PKD_6"/>
    <property type="match status" value="1"/>
</dbReference>
<keyword evidence="4" id="KW-1185">Reference proteome</keyword>
<protein>
    <submittedName>
        <fullName evidence="3">T9SS type A sorting domain-containing protein</fullName>
    </submittedName>
</protein>
<dbReference type="RefSeq" id="WP_377486770.1">
    <property type="nucleotide sequence ID" value="NZ_JBHUOX010000012.1"/>
</dbReference>
<organism evidence="3 4">
    <name type="scientific">Pontibacter toksunensis</name>
    <dbReference type="NCBI Taxonomy" id="1332631"/>
    <lineage>
        <taxon>Bacteria</taxon>
        <taxon>Pseudomonadati</taxon>
        <taxon>Bacteroidota</taxon>
        <taxon>Cytophagia</taxon>
        <taxon>Cytophagales</taxon>
        <taxon>Hymenobacteraceae</taxon>
        <taxon>Pontibacter</taxon>
    </lineage>
</organism>
<dbReference type="InterPro" id="IPR045829">
    <property type="entry name" value="PKD_6"/>
</dbReference>